<name>A0A3P9L127_ORYLA</name>
<feature type="compositionally biased region" description="Polar residues" evidence="7">
    <location>
        <begin position="165"/>
        <end position="178"/>
    </location>
</feature>
<keyword evidence="5" id="KW-1015">Disulfide bond</keyword>
<evidence type="ECO:0000256" key="3">
    <source>
        <dbReference type="ARBA" id="ARBA00022525"/>
    </source>
</evidence>
<comment type="similarity">
    <text evidence="2">Belongs to the fibroblast growth factor-binding protein family.</text>
</comment>
<feature type="region of interest" description="Disordered" evidence="7">
    <location>
        <begin position="144"/>
        <end position="183"/>
    </location>
</feature>
<evidence type="ECO:0000313" key="9">
    <source>
        <dbReference type="Ensembl" id="ENSORLP00020014425.1"/>
    </source>
</evidence>
<feature type="chain" id="PRO_5018230629" description="Fibroblast growth factor binding protein 1b" evidence="8">
    <location>
        <begin position="19"/>
        <end position="216"/>
    </location>
</feature>
<evidence type="ECO:0000256" key="2">
    <source>
        <dbReference type="ARBA" id="ARBA00008326"/>
    </source>
</evidence>
<keyword evidence="4 8" id="KW-0732">Signal</keyword>
<evidence type="ECO:0000313" key="10">
    <source>
        <dbReference type="Proteomes" id="UP000265180"/>
    </source>
</evidence>
<organism evidence="9 10">
    <name type="scientific">Oryzias latipes</name>
    <name type="common">Japanese rice fish</name>
    <name type="synonym">Japanese killifish</name>
    <dbReference type="NCBI Taxonomy" id="8090"/>
    <lineage>
        <taxon>Eukaryota</taxon>
        <taxon>Metazoa</taxon>
        <taxon>Chordata</taxon>
        <taxon>Craniata</taxon>
        <taxon>Vertebrata</taxon>
        <taxon>Euteleostomi</taxon>
        <taxon>Actinopterygii</taxon>
        <taxon>Neopterygii</taxon>
        <taxon>Teleostei</taxon>
        <taxon>Neoteleostei</taxon>
        <taxon>Acanthomorphata</taxon>
        <taxon>Ovalentaria</taxon>
        <taxon>Atherinomorphae</taxon>
        <taxon>Beloniformes</taxon>
        <taxon>Adrianichthyidae</taxon>
        <taxon>Oryziinae</taxon>
        <taxon>Oryzias</taxon>
    </lineage>
</organism>
<evidence type="ECO:0000256" key="6">
    <source>
        <dbReference type="ARBA" id="ARBA00023183"/>
    </source>
</evidence>
<evidence type="ECO:0000256" key="7">
    <source>
        <dbReference type="SAM" id="MobiDB-lite"/>
    </source>
</evidence>
<accession>A0A3P9L127</accession>
<reference evidence="9" key="4">
    <citation type="submission" date="2025-09" db="UniProtKB">
        <authorList>
            <consortium name="Ensembl"/>
        </authorList>
    </citation>
    <scope>IDENTIFICATION</scope>
    <source>
        <strain evidence="9">HNI</strain>
    </source>
</reference>
<protein>
    <recommendedName>
        <fullName evidence="11">Fibroblast growth factor binding protein 1b</fullName>
    </recommendedName>
</protein>
<keyword evidence="6" id="KW-0340">Growth factor binding</keyword>
<dbReference type="GO" id="GO:0005576">
    <property type="term" value="C:extracellular region"/>
    <property type="evidence" value="ECO:0007669"/>
    <property type="project" value="UniProtKB-SubCell"/>
</dbReference>
<evidence type="ECO:0000256" key="8">
    <source>
        <dbReference type="SAM" id="SignalP"/>
    </source>
</evidence>
<dbReference type="PANTHER" id="PTHR15258:SF2">
    <property type="entry name" value="FIBROBLAST GROWTH FACTOR-BINDING PROTEIN 1"/>
    <property type="match status" value="1"/>
</dbReference>
<dbReference type="GO" id="GO:0019838">
    <property type="term" value="F:growth factor binding"/>
    <property type="evidence" value="ECO:0007669"/>
    <property type="project" value="UniProtKB-KW"/>
</dbReference>
<dbReference type="InterPro" id="IPR010510">
    <property type="entry name" value="FGF1-bd"/>
</dbReference>
<keyword evidence="3" id="KW-0964">Secreted</keyword>
<evidence type="ECO:0000256" key="4">
    <source>
        <dbReference type="ARBA" id="ARBA00022729"/>
    </source>
</evidence>
<reference evidence="9" key="3">
    <citation type="submission" date="2025-08" db="UniProtKB">
        <authorList>
            <consortium name="Ensembl"/>
        </authorList>
    </citation>
    <scope>IDENTIFICATION</scope>
    <source>
        <strain evidence="9">HNI</strain>
    </source>
</reference>
<evidence type="ECO:0000256" key="5">
    <source>
        <dbReference type="ARBA" id="ARBA00023157"/>
    </source>
</evidence>
<feature type="signal peptide" evidence="8">
    <location>
        <begin position="1"/>
        <end position="18"/>
    </location>
</feature>
<dbReference type="Ensembl" id="ENSORLT00020022174.1">
    <property type="protein sequence ID" value="ENSORLP00020014425.1"/>
    <property type="gene ID" value="ENSORLG00020015435.1"/>
</dbReference>
<dbReference type="Pfam" id="PF06473">
    <property type="entry name" value="FGF-BP1"/>
    <property type="match status" value="2"/>
</dbReference>
<reference key="1">
    <citation type="journal article" date="2007" name="Nature">
        <title>The medaka draft genome and insights into vertebrate genome evolution.</title>
        <authorList>
            <person name="Kasahara M."/>
            <person name="Naruse K."/>
            <person name="Sasaki S."/>
            <person name="Nakatani Y."/>
            <person name="Qu W."/>
            <person name="Ahsan B."/>
            <person name="Yamada T."/>
            <person name="Nagayasu Y."/>
            <person name="Doi K."/>
            <person name="Kasai Y."/>
            <person name="Jindo T."/>
            <person name="Kobayashi D."/>
            <person name="Shimada A."/>
            <person name="Toyoda A."/>
            <person name="Kuroki Y."/>
            <person name="Fujiyama A."/>
            <person name="Sasaki T."/>
            <person name="Shimizu A."/>
            <person name="Asakawa S."/>
            <person name="Shimizu N."/>
            <person name="Hashimoto S."/>
            <person name="Yang J."/>
            <person name="Lee Y."/>
            <person name="Matsushima K."/>
            <person name="Sugano S."/>
            <person name="Sakaizumi M."/>
            <person name="Narita T."/>
            <person name="Ohishi K."/>
            <person name="Haga S."/>
            <person name="Ohta F."/>
            <person name="Nomoto H."/>
            <person name="Nogata K."/>
            <person name="Morishita T."/>
            <person name="Endo T."/>
            <person name="Shin-I T."/>
            <person name="Takeda H."/>
            <person name="Morishita S."/>
            <person name="Kohara Y."/>
        </authorList>
    </citation>
    <scope>NUCLEOTIDE SEQUENCE [LARGE SCALE GENOMIC DNA]</scope>
    <source>
        <strain>Hd-rR</strain>
    </source>
</reference>
<comment type="subcellular location">
    <subcellularLocation>
        <location evidence="1">Secreted</location>
    </subcellularLocation>
</comment>
<reference evidence="9 10" key="2">
    <citation type="submission" date="2017-04" db="EMBL/GenBank/DDBJ databases">
        <title>CpG methylation of centromeres and impact of large insertions on vertebrate speciation.</title>
        <authorList>
            <person name="Ichikawa K."/>
            <person name="Yoshimura J."/>
            <person name="Morishita S."/>
        </authorList>
    </citation>
    <scope>NUCLEOTIDE SEQUENCE</scope>
    <source>
        <strain evidence="9 10">HNI</strain>
    </source>
</reference>
<evidence type="ECO:0000256" key="1">
    <source>
        <dbReference type="ARBA" id="ARBA00004613"/>
    </source>
</evidence>
<proteinExistence type="inferred from homology"/>
<dbReference type="Proteomes" id="UP000265180">
    <property type="component" value="Chromosome 1"/>
</dbReference>
<sequence>MLFLCFLILVTKTKQKESQQFRVKKHRQPHLPLASAAPGRAHRDGAAIAGSGKFSTADKMQCKWNTRNAGPAVILRVTCEPAGTKIPSRSCEYTAKPQSCPGYQSDPKGFWKQVGRALKRLKGKLCEDERALIKAGMCKSEPRDAHFKLDTSGSPTAAQPREPDNSTAPPGLRTTSVGPTACAKRADHRKTAEEYCGSSWSSFCAFFFSMLQSEDC</sequence>
<dbReference type="PANTHER" id="PTHR15258">
    <property type="entry name" value="FGF BINDING PROTEIN-RELATED"/>
    <property type="match status" value="1"/>
</dbReference>
<dbReference type="AlphaFoldDB" id="A0A3P9L127"/>
<evidence type="ECO:0008006" key="11">
    <source>
        <dbReference type="Google" id="ProtNLM"/>
    </source>
</evidence>